<reference evidence="3" key="1">
    <citation type="submission" date="2022-03" db="EMBL/GenBank/DDBJ databases">
        <title>De novo assembled genomes of Belliella spp. (Cyclobacteriaceae) strains.</title>
        <authorList>
            <person name="Szabo A."/>
            <person name="Korponai K."/>
            <person name="Felfoldi T."/>
        </authorList>
    </citation>
    <scope>NUCLEOTIDE SEQUENCE</scope>
    <source>
        <strain evidence="3">DSM 111904</strain>
    </source>
</reference>
<evidence type="ECO:0000259" key="1">
    <source>
        <dbReference type="Pfam" id="PF17389"/>
    </source>
</evidence>
<dbReference type="SUPFAM" id="SSF48208">
    <property type="entry name" value="Six-hairpin glycosidases"/>
    <property type="match status" value="1"/>
</dbReference>
<protein>
    <submittedName>
        <fullName evidence="3">Alpha-rhamnosidase</fullName>
    </submittedName>
</protein>
<name>A0ABS9UVB0_9BACT</name>
<evidence type="ECO:0000313" key="4">
    <source>
        <dbReference type="Proteomes" id="UP001165489"/>
    </source>
</evidence>
<accession>A0ABS9UVB0</accession>
<dbReference type="Pfam" id="PF17389">
    <property type="entry name" value="Bac_rhamnosid6H"/>
    <property type="match status" value="1"/>
</dbReference>
<dbReference type="PANTHER" id="PTHR34987:SF6">
    <property type="entry name" value="ALPHA-L-RHAMNOSIDASE SIX-HAIRPIN GLYCOSIDASE DOMAIN-CONTAINING PROTEIN"/>
    <property type="match status" value="1"/>
</dbReference>
<dbReference type="Gene3D" id="1.50.10.10">
    <property type="match status" value="1"/>
</dbReference>
<evidence type="ECO:0000259" key="2">
    <source>
        <dbReference type="Pfam" id="PF21209"/>
    </source>
</evidence>
<proteinExistence type="predicted"/>
<feature type="domain" description="Alpha-rhamnosidase-like N-terminal" evidence="2">
    <location>
        <begin position="76"/>
        <end position="279"/>
    </location>
</feature>
<evidence type="ECO:0000313" key="3">
    <source>
        <dbReference type="EMBL" id="MCH7408112.1"/>
    </source>
</evidence>
<dbReference type="InterPro" id="IPR048932">
    <property type="entry name" value="Rhamnosid-like_N_bacteroidetes"/>
</dbReference>
<dbReference type="Pfam" id="PF21209">
    <property type="entry name" value="Bac_rhamnosid-like_N"/>
    <property type="match status" value="1"/>
</dbReference>
<comment type="caution">
    <text evidence="3">The sequence shown here is derived from an EMBL/GenBank/DDBJ whole genome shotgun (WGS) entry which is preliminary data.</text>
</comment>
<dbReference type="InterPro" id="IPR035396">
    <property type="entry name" value="Bac_rhamnosid6H"/>
</dbReference>
<sequence length="733" mass="84425">MMMIVRNIPIFAIIMIGAIMFSPYKSIAQEQKAEATWIWYPGDYEIWLSNKMQARRTERGAFLPPLWRYYSPYALVTFKKDFELDEPDEITIATEGDFKLQLDGKLIHGRSKTLQVPSGKHSIVIKVYNQEAVPALYIQGNRLVTDHTWEVTFEDKEWIDETGKASDQSGTNWETVGSWNFDNAEEKPSLFKLETTPQYATSVKDAGKGQLIDFGKETFGYIRFHGLKGTGNISLYYGESEQEALDAEFCETLDELTFDGSQASEVTLENSMAFRYVQIQADQSIEYDSVSMLYEYLPVTYHGKFKSSDELLNEIWDVSAYTMHLNTREFFLDGIKRDRWIWSGDAYQSYLMNYYLFFDNESVKRTLLALRGKEPVASHLNTIMDYSLYWFIGIYDYYLFSGDEDFIKNFYPRMVSLMDFCLDRRNESGMMEGLPGDWIFIDWADGLSKEGEVSFEQLLLARSLEAMALSAEIAGDQEGKEKYQILADALRDKLFEVFWSEEKKALMHQRVDGEVLDTITRYANMFAIFFDYFSDEQKNAVKEHVLLNEEIQKITTPYMRFYELEALCAMGEQAFVLEEIRDYWGGMLDLGATSFWEKYDPQESGEEHLEMYGRPYGKSLCHAWGASPIYLFGKYYLGVKPTSPGYENYVIEPHLAGLEWMEGEVPTPFGNISLSISMAEIKVHSAGGQGTLTIKSKTKPISNTAEVVAMGEDVYELKITPETKHQITYTSFQ</sequence>
<dbReference type="PANTHER" id="PTHR34987">
    <property type="entry name" value="C, PUTATIVE (AFU_ORTHOLOGUE AFUA_3G02880)-RELATED"/>
    <property type="match status" value="1"/>
</dbReference>
<dbReference type="RefSeq" id="WP_241346090.1">
    <property type="nucleotide sequence ID" value="NZ_JAKZGP010000002.1"/>
</dbReference>
<dbReference type="Gene3D" id="2.60.420.10">
    <property type="entry name" value="Maltose phosphorylase, domain 3"/>
    <property type="match status" value="1"/>
</dbReference>
<gene>
    <name evidence="3" type="ORF">MM239_01785</name>
</gene>
<dbReference type="InterPro" id="IPR008928">
    <property type="entry name" value="6-hairpin_glycosidase_sf"/>
</dbReference>
<organism evidence="3 4">
    <name type="scientific">Belliella filtrata</name>
    <dbReference type="NCBI Taxonomy" id="2923435"/>
    <lineage>
        <taxon>Bacteria</taxon>
        <taxon>Pseudomonadati</taxon>
        <taxon>Bacteroidota</taxon>
        <taxon>Cytophagia</taxon>
        <taxon>Cytophagales</taxon>
        <taxon>Cyclobacteriaceae</taxon>
        <taxon>Belliella</taxon>
    </lineage>
</organism>
<dbReference type="Gene3D" id="2.60.120.260">
    <property type="entry name" value="Galactose-binding domain-like"/>
    <property type="match status" value="2"/>
</dbReference>
<keyword evidence="4" id="KW-1185">Reference proteome</keyword>
<dbReference type="EMBL" id="JAKZGP010000002">
    <property type="protein sequence ID" value="MCH7408112.1"/>
    <property type="molecule type" value="Genomic_DNA"/>
</dbReference>
<dbReference type="InterPro" id="IPR012341">
    <property type="entry name" value="6hp_glycosidase-like_sf"/>
</dbReference>
<feature type="domain" description="Alpha-L-rhamnosidase six-hairpin glycosidase" evidence="1">
    <location>
        <begin position="303"/>
        <end position="634"/>
    </location>
</feature>
<dbReference type="Proteomes" id="UP001165489">
    <property type="component" value="Unassembled WGS sequence"/>
</dbReference>